<organism evidence="1 2">
    <name type="scientific">Syntrophotalea carbinolica (strain DSM 2380 / NBRC 103641 / GraBd1)</name>
    <name type="common">Pelobacter carbinolicus</name>
    <dbReference type="NCBI Taxonomy" id="338963"/>
    <lineage>
        <taxon>Bacteria</taxon>
        <taxon>Pseudomonadati</taxon>
        <taxon>Thermodesulfobacteriota</taxon>
        <taxon>Desulfuromonadia</taxon>
        <taxon>Desulfuromonadales</taxon>
        <taxon>Syntrophotaleaceae</taxon>
        <taxon>Syntrophotalea</taxon>
    </lineage>
</organism>
<keyword evidence="2" id="KW-1185">Reference proteome</keyword>
<dbReference type="STRING" id="338963.Pcar_3464"/>
<dbReference type="EMBL" id="CP000142">
    <property type="protein sequence ID" value="AFR67614.1"/>
    <property type="molecule type" value="Genomic_DNA"/>
</dbReference>
<name>J9TJG4_SYNC1</name>
<dbReference type="KEGG" id="pca:Pcar_3464"/>
<protein>
    <submittedName>
        <fullName evidence="1">Uncharacterized protein</fullName>
    </submittedName>
</protein>
<reference evidence="1 2" key="2">
    <citation type="journal article" date="2012" name="BMC Genomics">
        <title>The genome of Pelobacter carbinolicus reveals surprising metabolic capabilities and physiological features.</title>
        <authorList>
            <person name="Aklujkar M."/>
            <person name="Haveman S.A."/>
            <person name="Didonato R.Jr."/>
            <person name="Chertkov O."/>
            <person name="Han C.S."/>
            <person name="Land M.L."/>
            <person name="Brown P."/>
            <person name="Lovley D.R."/>
        </authorList>
    </citation>
    <scope>NUCLEOTIDE SEQUENCE [LARGE SCALE GENOMIC DNA]</scope>
    <source>
        <strain evidence="2">DSM 2380 / NBRC 103641 / GraBd1</strain>
    </source>
</reference>
<dbReference type="HOGENOM" id="CLU_2790252_0_0_7"/>
<reference evidence="2" key="1">
    <citation type="submission" date="2005-10" db="EMBL/GenBank/DDBJ databases">
        <title>Complete sequence of Pelobacter carbinolicus DSM 2380.</title>
        <authorList>
            <person name="Copeland A."/>
            <person name="Lucas S."/>
            <person name="Lapidus A."/>
            <person name="Barry K."/>
            <person name="Detter J.C."/>
            <person name="Glavina T."/>
            <person name="Hammon N."/>
            <person name="Israni S."/>
            <person name="Pitluck S."/>
            <person name="Chertkov O."/>
            <person name="Schmutz J."/>
            <person name="Larimer F."/>
            <person name="Land M."/>
            <person name="Kyrpides N."/>
            <person name="Ivanova N."/>
            <person name="Richardson P."/>
        </authorList>
    </citation>
    <scope>NUCLEOTIDE SEQUENCE [LARGE SCALE GENOMIC DNA]</scope>
    <source>
        <strain evidence="2">DSM 2380 / NBRC 103641 / GraBd1</strain>
    </source>
</reference>
<proteinExistence type="predicted"/>
<dbReference type="AlphaFoldDB" id="J9TJG4"/>
<dbReference type="Proteomes" id="UP000002534">
    <property type="component" value="Chromosome"/>
</dbReference>
<accession>J9TJG4</accession>
<sequence>MIAACLSFRYLTLARPAVRFTRCMHNLQPHVCHAILRGPLSPDSGFQKIFPSCGLFLNFRFPRTMQRR</sequence>
<gene>
    <name evidence="1" type="ordered locus">Pcar_3464</name>
</gene>
<evidence type="ECO:0000313" key="2">
    <source>
        <dbReference type="Proteomes" id="UP000002534"/>
    </source>
</evidence>
<evidence type="ECO:0000313" key="1">
    <source>
        <dbReference type="EMBL" id="AFR67614.1"/>
    </source>
</evidence>